<name>A0ACC0G2R1_9ERIC</name>
<dbReference type="Proteomes" id="UP001060215">
    <property type="component" value="Chromosome 12"/>
</dbReference>
<evidence type="ECO:0000313" key="2">
    <source>
        <dbReference type="Proteomes" id="UP001060215"/>
    </source>
</evidence>
<keyword evidence="2" id="KW-1185">Reference proteome</keyword>
<dbReference type="EMBL" id="CM045769">
    <property type="protein sequence ID" value="KAI7995382.1"/>
    <property type="molecule type" value="Genomic_DNA"/>
</dbReference>
<sequence length="135" mass="14580">MLSHFSSHQKNTSNSLDPYLIIKCDAVVVGSRSGGGVVAGVLAKVGYKVLVIEKGMNYAKASSYFLKDLLWIKWKIGEDRQWRRGKRRGEEREREGDDGGGCGSQGGSGGGGGVYVRGRQAAARRAMDSTTVLQQ</sequence>
<organism evidence="1 2">
    <name type="scientific">Camellia lanceoleosa</name>
    <dbReference type="NCBI Taxonomy" id="1840588"/>
    <lineage>
        <taxon>Eukaryota</taxon>
        <taxon>Viridiplantae</taxon>
        <taxon>Streptophyta</taxon>
        <taxon>Embryophyta</taxon>
        <taxon>Tracheophyta</taxon>
        <taxon>Spermatophyta</taxon>
        <taxon>Magnoliopsida</taxon>
        <taxon>eudicotyledons</taxon>
        <taxon>Gunneridae</taxon>
        <taxon>Pentapetalae</taxon>
        <taxon>asterids</taxon>
        <taxon>Ericales</taxon>
        <taxon>Theaceae</taxon>
        <taxon>Camellia</taxon>
    </lineage>
</organism>
<protein>
    <submittedName>
        <fullName evidence="1">Long-chain-alcohol oxidase FAO2</fullName>
    </submittedName>
</protein>
<proteinExistence type="predicted"/>
<comment type="caution">
    <text evidence="1">The sequence shown here is derived from an EMBL/GenBank/DDBJ whole genome shotgun (WGS) entry which is preliminary data.</text>
</comment>
<accession>A0ACC0G2R1</accession>
<gene>
    <name evidence="1" type="ORF">LOK49_LG11G01879</name>
</gene>
<reference evidence="1 2" key="1">
    <citation type="journal article" date="2022" name="Plant J.">
        <title>Chromosome-level genome of Camellia lanceoleosa provides a valuable resource for understanding genome evolution and self-incompatibility.</title>
        <authorList>
            <person name="Gong W."/>
            <person name="Xiao S."/>
            <person name="Wang L."/>
            <person name="Liao Z."/>
            <person name="Chang Y."/>
            <person name="Mo W."/>
            <person name="Hu G."/>
            <person name="Li W."/>
            <person name="Zhao G."/>
            <person name="Zhu H."/>
            <person name="Hu X."/>
            <person name="Ji K."/>
            <person name="Xiang X."/>
            <person name="Song Q."/>
            <person name="Yuan D."/>
            <person name="Jin S."/>
            <person name="Zhang L."/>
        </authorList>
    </citation>
    <scope>NUCLEOTIDE SEQUENCE [LARGE SCALE GENOMIC DNA]</scope>
    <source>
        <strain evidence="1">SQ_2022a</strain>
    </source>
</reference>
<evidence type="ECO:0000313" key="1">
    <source>
        <dbReference type="EMBL" id="KAI7995382.1"/>
    </source>
</evidence>